<dbReference type="PANTHER" id="PTHR14969:SF13">
    <property type="entry name" value="AT30094P"/>
    <property type="match status" value="1"/>
</dbReference>
<dbReference type="PANTHER" id="PTHR14969">
    <property type="entry name" value="SPHINGOSINE-1-PHOSPHATE PHOSPHOHYDROLASE"/>
    <property type="match status" value="1"/>
</dbReference>
<dbReference type="RefSeq" id="WP_319845767.1">
    <property type="nucleotide sequence ID" value="NZ_JAXAFJ010000014.1"/>
</dbReference>
<dbReference type="Proteomes" id="UP001274321">
    <property type="component" value="Unassembled WGS sequence"/>
</dbReference>
<protein>
    <submittedName>
        <fullName evidence="4">Phosphatase PAP2 family protein</fullName>
    </submittedName>
</protein>
<evidence type="ECO:0000256" key="1">
    <source>
        <dbReference type="SAM" id="MobiDB-lite"/>
    </source>
</evidence>
<dbReference type="InterPro" id="IPR036938">
    <property type="entry name" value="PAP2/HPO_sf"/>
</dbReference>
<feature type="transmembrane region" description="Helical" evidence="2">
    <location>
        <begin position="144"/>
        <end position="162"/>
    </location>
</feature>
<evidence type="ECO:0000256" key="2">
    <source>
        <dbReference type="SAM" id="Phobius"/>
    </source>
</evidence>
<dbReference type="SMART" id="SM00014">
    <property type="entry name" value="acidPPc"/>
    <property type="match status" value="1"/>
</dbReference>
<keyword evidence="5" id="KW-1185">Reference proteome</keyword>
<dbReference type="Pfam" id="PF01569">
    <property type="entry name" value="PAP2"/>
    <property type="match status" value="1"/>
</dbReference>
<gene>
    <name evidence="4" type="ORF">SCD90_16300</name>
</gene>
<evidence type="ECO:0000313" key="4">
    <source>
        <dbReference type="EMBL" id="MDX6807625.1"/>
    </source>
</evidence>
<proteinExistence type="predicted"/>
<keyword evidence="2" id="KW-0472">Membrane</keyword>
<feature type="transmembrane region" description="Helical" evidence="2">
    <location>
        <begin position="103"/>
        <end position="124"/>
    </location>
</feature>
<dbReference type="InterPro" id="IPR000326">
    <property type="entry name" value="PAP2/HPO"/>
</dbReference>
<feature type="transmembrane region" description="Helical" evidence="2">
    <location>
        <begin position="201"/>
        <end position="222"/>
    </location>
</feature>
<sequence length="253" mass="27066">MTFSSLMSVARREVLAIAGLALAAGGLLVFASLADEIMEQEPLHFDRVLLLALRTGDNNDPIGPPWVEIMFTDLTSLGSTTILALATLGVIGYLLIARRSGTALLVLGAVVGGTLLNNLLKLFFDRPRPDLVAHIVDTQTTSFPSGHAMISAATYLTLGLLLARVQTRRIFRVYIIAVAIGITFLVGVSRVYLGVHWPSDVLAGWCAGASWAILCWLLAIFLQRRHQIAPPGEEGAGPATAEPDEAFPASPVR</sequence>
<feature type="transmembrane region" description="Helical" evidence="2">
    <location>
        <begin position="74"/>
        <end position="96"/>
    </location>
</feature>
<keyword evidence="2" id="KW-0812">Transmembrane</keyword>
<evidence type="ECO:0000313" key="5">
    <source>
        <dbReference type="Proteomes" id="UP001274321"/>
    </source>
</evidence>
<organism evidence="4 5">
    <name type="scientific">Terrihabitans rhizophilus</name>
    <dbReference type="NCBI Taxonomy" id="3092662"/>
    <lineage>
        <taxon>Bacteria</taxon>
        <taxon>Pseudomonadati</taxon>
        <taxon>Pseudomonadota</taxon>
        <taxon>Alphaproteobacteria</taxon>
        <taxon>Hyphomicrobiales</taxon>
        <taxon>Terrihabitans</taxon>
    </lineage>
</organism>
<evidence type="ECO:0000259" key="3">
    <source>
        <dbReference type="SMART" id="SM00014"/>
    </source>
</evidence>
<reference evidence="4 5" key="1">
    <citation type="submission" date="2023-11" db="EMBL/GenBank/DDBJ databases">
        <authorList>
            <person name="Bao R."/>
        </authorList>
    </citation>
    <scope>NUCLEOTIDE SEQUENCE [LARGE SCALE GENOMIC DNA]</scope>
    <source>
        <strain evidence="4 5">PJ23</strain>
    </source>
</reference>
<dbReference type="Gene3D" id="1.20.144.10">
    <property type="entry name" value="Phosphatidic acid phosphatase type 2/haloperoxidase"/>
    <property type="match status" value="2"/>
</dbReference>
<feature type="transmembrane region" description="Helical" evidence="2">
    <location>
        <begin position="174"/>
        <end position="195"/>
    </location>
</feature>
<feature type="domain" description="Phosphatidic acid phosphatase type 2/haloperoxidase" evidence="3">
    <location>
        <begin position="102"/>
        <end position="216"/>
    </location>
</feature>
<dbReference type="CDD" id="cd03392">
    <property type="entry name" value="PAP2_like_2"/>
    <property type="match status" value="1"/>
</dbReference>
<keyword evidence="2" id="KW-1133">Transmembrane helix</keyword>
<dbReference type="SUPFAM" id="SSF48317">
    <property type="entry name" value="Acid phosphatase/Vanadium-dependent haloperoxidase"/>
    <property type="match status" value="1"/>
</dbReference>
<name>A0ABU4RVD9_9HYPH</name>
<feature type="region of interest" description="Disordered" evidence="1">
    <location>
        <begin position="232"/>
        <end position="253"/>
    </location>
</feature>
<comment type="caution">
    <text evidence="4">The sequence shown here is derived from an EMBL/GenBank/DDBJ whole genome shotgun (WGS) entry which is preliminary data.</text>
</comment>
<accession>A0ABU4RVD9</accession>
<dbReference type="EMBL" id="JAXAFJ010000014">
    <property type="protein sequence ID" value="MDX6807625.1"/>
    <property type="molecule type" value="Genomic_DNA"/>
</dbReference>